<dbReference type="Proteomes" id="UP000298138">
    <property type="component" value="Unassembled WGS sequence"/>
</dbReference>
<dbReference type="InParanoid" id="A0A4S2MLE0"/>
<reference evidence="2 3" key="1">
    <citation type="submission" date="2019-04" db="EMBL/GenBank/DDBJ databases">
        <title>Comparative genomics and transcriptomics to analyze fruiting body development in filamentous ascomycetes.</title>
        <authorList>
            <consortium name="DOE Joint Genome Institute"/>
            <person name="Lutkenhaus R."/>
            <person name="Traeger S."/>
            <person name="Breuer J."/>
            <person name="Kuo A."/>
            <person name="Lipzen A."/>
            <person name="Pangilinan J."/>
            <person name="Dilworth D."/>
            <person name="Sandor L."/>
            <person name="Poggeler S."/>
            <person name="Barry K."/>
            <person name="Grigoriev I.V."/>
            <person name="Nowrousian M."/>
        </authorList>
    </citation>
    <scope>NUCLEOTIDE SEQUENCE [LARGE SCALE GENOMIC DNA]</scope>
    <source>
        <strain evidence="2 3">CBS 389.68</strain>
    </source>
</reference>
<proteinExistence type="predicted"/>
<evidence type="ECO:0000256" key="1">
    <source>
        <dbReference type="SAM" id="MobiDB-lite"/>
    </source>
</evidence>
<feature type="region of interest" description="Disordered" evidence="1">
    <location>
        <begin position="1"/>
        <end position="45"/>
    </location>
</feature>
<dbReference type="PANTHER" id="PTHR28061:SF1">
    <property type="entry name" value="INO80 COMPLEX SUBUNIT 4"/>
    <property type="match status" value="1"/>
</dbReference>
<dbReference type="AlphaFoldDB" id="A0A4S2MLE0"/>
<dbReference type="EMBL" id="ML220150">
    <property type="protein sequence ID" value="TGZ77705.1"/>
    <property type="molecule type" value="Genomic_DNA"/>
</dbReference>
<organism evidence="2 3">
    <name type="scientific">Ascodesmis nigricans</name>
    <dbReference type="NCBI Taxonomy" id="341454"/>
    <lineage>
        <taxon>Eukaryota</taxon>
        <taxon>Fungi</taxon>
        <taxon>Dikarya</taxon>
        <taxon>Ascomycota</taxon>
        <taxon>Pezizomycotina</taxon>
        <taxon>Pezizomycetes</taxon>
        <taxon>Pezizales</taxon>
        <taxon>Ascodesmidaceae</taxon>
        <taxon>Ascodesmis</taxon>
    </lineage>
</organism>
<name>A0A4S2MLE0_9PEZI</name>
<gene>
    <name evidence="2" type="ORF">EX30DRAFT_366552</name>
</gene>
<dbReference type="OrthoDB" id="4093188at2759"/>
<feature type="compositionally biased region" description="Basic residues" evidence="1">
    <location>
        <begin position="21"/>
        <end position="32"/>
    </location>
</feature>
<protein>
    <recommendedName>
        <fullName evidence="4">DUF1711-domain-containing protein</fullName>
    </recommendedName>
</protein>
<dbReference type="STRING" id="341454.A0A4S2MLE0"/>
<dbReference type="PANTHER" id="PTHR28061">
    <property type="entry name" value="INO EIGHTY SUBUNIT 4"/>
    <property type="match status" value="1"/>
</dbReference>
<keyword evidence="3" id="KW-1185">Reference proteome</keyword>
<dbReference type="GO" id="GO:0031011">
    <property type="term" value="C:Ino80 complex"/>
    <property type="evidence" value="ECO:0007669"/>
    <property type="project" value="InterPro"/>
</dbReference>
<feature type="compositionally biased region" description="Polar residues" evidence="1">
    <location>
        <begin position="70"/>
        <end position="105"/>
    </location>
</feature>
<dbReference type="Pfam" id="PF08193">
    <property type="entry name" value="INO80_Ies4"/>
    <property type="match status" value="1"/>
</dbReference>
<feature type="compositionally biased region" description="Low complexity" evidence="1">
    <location>
        <begin position="1"/>
        <end position="19"/>
    </location>
</feature>
<evidence type="ECO:0000313" key="3">
    <source>
        <dbReference type="Proteomes" id="UP000298138"/>
    </source>
</evidence>
<dbReference type="GO" id="GO:0006338">
    <property type="term" value="P:chromatin remodeling"/>
    <property type="evidence" value="ECO:0007669"/>
    <property type="project" value="InterPro"/>
</dbReference>
<feature type="compositionally biased region" description="Polar residues" evidence="1">
    <location>
        <begin position="222"/>
        <end position="240"/>
    </location>
</feature>
<feature type="region of interest" description="Disordered" evidence="1">
    <location>
        <begin position="60"/>
        <end position="144"/>
    </location>
</feature>
<sequence length="268" mass="27125">MSSTSMSPSPATEPTAPSSVKQRRRPGPKPKAKGSPTGAGVPSTSAFLVRLRISQDKLRALTTFPPVTAPSPTENGTNGSPPSGENSARTSPPAPVSNTMTTPTAGNKRRGAPGGAPKSGGPVKRVRTSGIGTGPKVGGRKKGPLANIVLGAASAAPKLGPKSNTGAINDKLRALDRSGRPCKRWSKTGITLKSFTGVQWHVSTWGRPTAQTSSDGAADTSLIGTATNSDTASAEPSVSAGTPPDIQVHDFDTPHSSTPSVFPPGITA</sequence>
<evidence type="ECO:0008006" key="4">
    <source>
        <dbReference type="Google" id="ProtNLM"/>
    </source>
</evidence>
<evidence type="ECO:0000313" key="2">
    <source>
        <dbReference type="EMBL" id="TGZ77705.1"/>
    </source>
</evidence>
<dbReference type="InterPro" id="IPR013175">
    <property type="entry name" value="INO80_su_Ies4"/>
</dbReference>
<feature type="region of interest" description="Disordered" evidence="1">
    <location>
        <begin position="207"/>
        <end position="268"/>
    </location>
</feature>
<accession>A0A4S2MLE0</accession>